<evidence type="ECO:0000313" key="2">
    <source>
        <dbReference type="EMBL" id="WZN65135.1"/>
    </source>
</evidence>
<evidence type="ECO:0000256" key="1">
    <source>
        <dbReference type="SAM" id="MobiDB-lite"/>
    </source>
</evidence>
<dbReference type="PANTHER" id="PTHR34118">
    <property type="entry name" value="NF-KAPPA-B INHIBITOR-LIKE PROTEIN-RELATED"/>
    <property type="match status" value="1"/>
</dbReference>
<sequence length="282" mass="29540">MGADALSKTMRWSAAARAGDRVAALPSTSGSQGRGAGCHTNASSGRARGRRTLQTASSTRGVGVRVGAGAAPARAGQEGDAGAAAEAGGDASSSEKFEQGMAEYAELKSQLTAHTCVAGAAVSAYFFLVWSTEAALGAALGAAGSYFYLKLLLEEVDGLPLDYVPYVTLPMERIRKKLPPEKTFSLSEREPNEYLKAKMVVQGPTKQALKSRMLIPVGLAAAASAVNALASAPLDDEVLPRAAVLLGFLSFKAALVVQLWNQLKVMLVPKFDVDAFLKKYEE</sequence>
<gene>
    <name evidence="2" type="ORF">HKI87_11g66920</name>
</gene>
<dbReference type="Proteomes" id="UP001472866">
    <property type="component" value="Chromosome 11"/>
</dbReference>
<dbReference type="EMBL" id="CP151511">
    <property type="protein sequence ID" value="WZN65135.1"/>
    <property type="molecule type" value="Genomic_DNA"/>
</dbReference>
<feature type="compositionally biased region" description="Low complexity" evidence="1">
    <location>
        <begin position="14"/>
        <end position="24"/>
    </location>
</feature>
<organism evidence="2 3">
    <name type="scientific">Chloropicon roscoffensis</name>
    <dbReference type="NCBI Taxonomy" id="1461544"/>
    <lineage>
        <taxon>Eukaryota</taxon>
        <taxon>Viridiplantae</taxon>
        <taxon>Chlorophyta</taxon>
        <taxon>Chloropicophyceae</taxon>
        <taxon>Chloropicales</taxon>
        <taxon>Chloropicaceae</taxon>
        <taxon>Chloropicon</taxon>
    </lineage>
</organism>
<name>A0AAX4PHN8_9CHLO</name>
<keyword evidence="3" id="KW-1185">Reference proteome</keyword>
<proteinExistence type="predicted"/>
<dbReference type="AlphaFoldDB" id="A0AAX4PHN8"/>
<dbReference type="PANTHER" id="PTHR34118:SF6">
    <property type="entry name" value="PROTEIN CONSERVED ONLY IN THE GREEN LINEAGE 160, CHLOROPLASTIC"/>
    <property type="match status" value="1"/>
</dbReference>
<feature type="region of interest" description="Disordered" evidence="1">
    <location>
        <begin position="72"/>
        <end position="92"/>
    </location>
</feature>
<evidence type="ECO:0000313" key="3">
    <source>
        <dbReference type="Proteomes" id="UP001472866"/>
    </source>
</evidence>
<accession>A0AAX4PHN8</accession>
<feature type="region of interest" description="Disordered" evidence="1">
    <location>
        <begin position="1"/>
        <end position="60"/>
    </location>
</feature>
<reference evidence="2 3" key="1">
    <citation type="submission" date="2024-03" db="EMBL/GenBank/DDBJ databases">
        <title>Complete genome sequence of the green alga Chloropicon roscoffensis RCC1871.</title>
        <authorList>
            <person name="Lemieux C."/>
            <person name="Pombert J.-F."/>
            <person name="Otis C."/>
            <person name="Turmel M."/>
        </authorList>
    </citation>
    <scope>NUCLEOTIDE SEQUENCE [LARGE SCALE GENOMIC DNA]</scope>
    <source>
        <strain evidence="2 3">RCC1871</strain>
    </source>
</reference>
<protein>
    <submittedName>
        <fullName evidence="2">Uncharacterized protein</fullName>
    </submittedName>
</protein>